<gene>
    <name evidence="2" type="ORF">N7463_005069</name>
</gene>
<dbReference type="OrthoDB" id="5372553at2759"/>
<proteinExistence type="predicted"/>
<dbReference type="AlphaFoldDB" id="A0A9W9XRT0"/>
<comment type="caution">
    <text evidence="2">The sequence shown here is derived from an EMBL/GenBank/DDBJ whole genome shotgun (WGS) entry which is preliminary data.</text>
</comment>
<feature type="region of interest" description="Disordered" evidence="1">
    <location>
        <begin position="505"/>
        <end position="528"/>
    </location>
</feature>
<evidence type="ECO:0000313" key="2">
    <source>
        <dbReference type="EMBL" id="KAJ5502195.1"/>
    </source>
</evidence>
<feature type="compositionally biased region" description="Polar residues" evidence="1">
    <location>
        <begin position="356"/>
        <end position="368"/>
    </location>
</feature>
<feature type="compositionally biased region" description="Basic and acidic residues" evidence="1">
    <location>
        <begin position="514"/>
        <end position="523"/>
    </location>
</feature>
<reference evidence="2" key="1">
    <citation type="submission" date="2022-12" db="EMBL/GenBank/DDBJ databases">
        <authorList>
            <person name="Petersen C."/>
        </authorList>
    </citation>
    <scope>NUCLEOTIDE SEQUENCE</scope>
    <source>
        <strain evidence="2">IBT 29495</strain>
    </source>
</reference>
<feature type="region of interest" description="Disordered" evidence="1">
    <location>
        <begin position="867"/>
        <end position="892"/>
    </location>
</feature>
<feature type="region of interest" description="Disordered" evidence="1">
    <location>
        <begin position="173"/>
        <end position="207"/>
    </location>
</feature>
<name>A0A9W9XRT0_9EURO</name>
<feature type="compositionally biased region" description="Polar residues" evidence="1">
    <location>
        <begin position="777"/>
        <end position="792"/>
    </location>
</feature>
<dbReference type="EMBL" id="JAPWDS010000003">
    <property type="protein sequence ID" value="KAJ5502195.1"/>
    <property type="molecule type" value="Genomic_DNA"/>
</dbReference>
<feature type="compositionally biased region" description="Basic and acidic residues" evidence="1">
    <location>
        <begin position="627"/>
        <end position="638"/>
    </location>
</feature>
<feature type="region of interest" description="Disordered" evidence="1">
    <location>
        <begin position="619"/>
        <end position="672"/>
    </location>
</feature>
<feature type="region of interest" description="Disordered" evidence="1">
    <location>
        <begin position="777"/>
        <end position="801"/>
    </location>
</feature>
<evidence type="ECO:0000313" key="3">
    <source>
        <dbReference type="Proteomes" id="UP001149954"/>
    </source>
</evidence>
<feature type="region of interest" description="Disordered" evidence="1">
    <location>
        <begin position="384"/>
        <end position="436"/>
    </location>
</feature>
<feature type="region of interest" description="Disordered" evidence="1">
    <location>
        <begin position="281"/>
        <end position="369"/>
    </location>
</feature>
<evidence type="ECO:0000256" key="1">
    <source>
        <dbReference type="SAM" id="MobiDB-lite"/>
    </source>
</evidence>
<sequence>MVESAEQLRKMQILQMADLGTARREMISTADLKREPRTQLASIESKRYLDQRDEAQLSKWANLHTEIGDTRGMEELDDIDCGQSHRANLNAMLHPNGSQPRNYANHPYPLPSAGRGGGVMRKRGRGGFVPPRPAALPPVPTRTSIHATVGHLGRSGRLGSRGRSTTMSASIHLDPALNCNNGNSDAHDRERGRGRGKVKGRGNAQEKVHIPSTPIRVQRQPLAVDFAARISQPGDFMSVIQSRRATEMYKKPIDTISSAPMQMSASTQKIMSLNEPKVNVPLGGTPKKGTATVIGPSKPGPSPVAASKPPSTPAKTQDTSSKISRPHIGPYLVETPSPSPRIVPIDKTASFKSRKTQPSTSKPTQQHKNFPPVVAVAVDGIQWKISPGEQPRKKGTASSRKETVLSERSMPLTEVKKTPVAKATQTKDSKRDVALGSQKVQMKEKVQSQDLLSEDDFPVNAATKVPRPLKTMAIQSPGTAELAGLRFAVKASESVPAKSIDEVISPKTTNNDIPEAHAHHNDQSQEDDSFVVSGRQIIAELRDMREYIRAPHHDLATTRDIERILEAKLLQLVPTAPASAISATSPTAPTAPAASDIGTRLDNLVALIESLSVLHQRTKAVEASSAARRDVTPFDGHRSPPPPSSSSNSSPSADKHAHKVHVPGLSPTRSENPDIISQFETLQVSDKLAAPLQPQRVVPTPAIRPLEVLKRVTAPVASTQVTPALGSRLKETVKKPLTLNNSIFAGPVGPVTSTCKVMEPNAMRPQTTTRALSANVPNIPSQQGERAQSTGVRTIGPAPYKSRVIGPAPSVYEQTTLRDLSGAQVRTVSVQQAATDTRIENRSSANIVSGAQSNGTASEQAAGRLFSMPDPTTIQQPKVKTAGPIPISRSRR</sequence>
<accession>A0A9W9XRT0</accession>
<organism evidence="2 3">
    <name type="scientific">Penicillium fimorum</name>
    <dbReference type="NCBI Taxonomy" id="1882269"/>
    <lineage>
        <taxon>Eukaryota</taxon>
        <taxon>Fungi</taxon>
        <taxon>Dikarya</taxon>
        <taxon>Ascomycota</taxon>
        <taxon>Pezizomycotina</taxon>
        <taxon>Eurotiomycetes</taxon>
        <taxon>Eurotiomycetidae</taxon>
        <taxon>Eurotiales</taxon>
        <taxon>Aspergillaceae</taxon>
        <taxon>Penicillium</taxon>
    </lineage>
</organism>
<keyword evidence="3" id="KW-1185">Reference proteome</keyword>
<feature type="compositionally biased region" description="Polar residues" evidence="1">
    <location>
        <begin position="313"/>
        <end position="323"/>
    </location>
</feature>
<dbReference type="Proteomes" id="UP001149954">
    <property type="component" value="Unassembled WGS sequence"/>
</dbReference>
<reference evidence="2" key="2">
    <citation type="journal article" date="2023" name="IMA Fungus">
        <title>Comparative genomic study of the Penicillium genus elucidates a diverse pangenome and 15 lateral gene transfer events.</title>
        <authorList>
            <person name="Petersen C."/>
            <person name="Sorensen T."/>
            <person name="Nielsen M.R."/>
            <person name="Sondergaard T.E."/>
            <person name="Sorensen J.L."/>
            <person name="Fitzpatrick D.A."/>
            <person name="Frisvad J.C."/>
            <person name="Nielsen K.L."/>
        </authorList>
    </citation>
    <scope>NUCLEOTIDE SEQUENCE</scope>
    <source>
        <strain evidence="2">IBT 29495</strain>
    </source>
</reference>
<protein>
    <submittedName>
        <fullName evidence="2">Uncharacterized protein</fullName>
    </submittedName>
</protein>